<dbReference type="SMART" id="SM00086">
    <property type="entry name" value="PAC"/>
    <property type="match status" value="3"/>
</dbReference>
<dbReference type="PANTHER" id="PTHR43065:SF50">
    <property type="entry name" value="HISTIDINE KINASE"/>
    <property type="match status" value="1"/>
</dbReference>
<dbReference type="SMART" id="SM00387">
    <property type="entry name" value="HATPase_c"/>
    <property type="match status" value="1"/>
</dbReference>
<keyword evidence="3" id="KW-0597">Phosphoprotein</keyword>
<dbReference type="InterPro" id="IPR035965">
    <property type="entry name" value="PAS-like_dom_sf"/>
</dbReference>
<dbReference type="CDD" id="cd00082">
    <property type="entry name" value="HisKA"/>
    <property type="match status" value="1"/>
</dbReference>
<accession>A0ABT5K3N4</accession>
<dbReference type="RefSeq" id="WP_273672833.1">
    <property type="nucleotide sequence ID" value="NZ_JAQQXR010000007.1"/>
</dbReference>
<dbReference type="Proteomes" id="UP001221208">
    <property type="component" value="Unassembled WGS sequence"/>
</dbReference>
<dbReference type="Pfam" id="PF02518">
    <property type="entry name" value="HATPase_c"/>
    <property type="match status" value="1"/>
</dbReference>
<evidence type="ECO:0000256" key="1">
    <source>
        <dbReference type="ARBA" id="ARBA00000085"/>
    </source>
</evidence>
<dbReference type="InterPro" id="IPR004358">
    <property type="entry name" value="Sig_transdc_His_kin-like_C"/>
</dbReference>
<comment type="caution">
    <text evidence="7">The sequence shown here is derived from an EMBL/GenBank/DDBJ whole genome shotgun (WGS) entry which is preliminary data.</text>
</comment>
<evidence type="ECO:0000313" key="8">
    <source>
        <dbReference type="Proteomes" id="UP001221208"/>
    </source>
</evidence>
<dbReference type="InterPro" id="IPR003594">
    <property type="entry name" value="HATPase_dom"/>
</dbReference>
<proteinExistence type="predicted"/>
<dbReference type="CDD" id="cd00130">
    <property type="entry name" value="PAS"/>
    <property type="match status" value="3"/>
</dbReference>
<evidence type="ECO:0000256" key="4">
    <source>
        <dbReference type="SAM" id="Coils"/>
    </source>
</evidence>
<evidence type="ECO:0000259" key="6">
    <source>
        <dbReference type="PROSITE" id="PS50113"/>
    </source>
</evidence>
<dbReference type="InterPro" id="IPR000700">
    <property type="entry name" value="PAS-assoc_C"/>
</dbReference>
<dbReference type="SUPFAM" id="SSF55785">
    <property type="entry name" value="PYP-like sensor domain (PAS domain)"/>
    <property type="match status" value="3"/>
</dbReference>
<reference evidence="7 8" key="1">
    <citation type="submission" date="2022-10" db="EMBL/GenBank/DDBJ databases">
        <title>Janthinobacterium sp. hw3 Genome sequencing.</title>
        <authorList>
            <person name="Park S."/>
        </authorList>
    </citation>
    <scope>NUCLEOTIDE SEQUENCE [LARGE SCALE GENOMIC DNA]</scope>
    <source>
        <strain evidence="8">hw3</strain>
    </source>
</reference>
<dbReference type="NCBIfam" id="TIGR00229">
    <property type="entry name" value="sensory_box"/>
    <property type="match status" value="3"/>
</dbReference>
<dbReference type="Gene3D" id="3.30.565.10">
    <property type="entry name" value="Histidine kinase-like ATPase, C-terminal domain"/>
    <property type="match status" value="1"/>
</dbReference>
<protein>
    <recommendedName>
        <fullName evidence="2">histidine kinase</fullName>
        <ecNumber evidence="2">2.7.13.3</ecNumber>
    </recommendedName>
</protein>
<dbReference type="PROSITE" id="PS50113">
    <property type="entry name" value="PAC"/>
    <property type="match status" value="1"/>
</dbReference>
<keyword evidence="4" id="KW-0175">Coiled coil</keyword>
<dbReference type="InterPro" id="IPR036097">
    <property type="entry name" value="HisK_dim/P_sf"/>
</dbReference>
<feature type="domain" description="Histidine kinase" evidence="5">
    <location>
        <begin position="532"/>
        <end position="776"/>
    </location>
</feature>
<name>A0ABT5K3N4_9BURK</name>
<gene>
    <name evidence="7" type="ORF">OIK44_18545</name>
</gene>
<evidence type="ECO:0000256" key="2">
    <source>
        <dbReference type="ARBA" id="ARBA00012438"/>
    </source>
</evidence>
<dbReference type="InterPro" id="IPR001610">
    <property type="entry name" value="PAC"/>
</dbReference>
<dbReference type="SMART" id="SM00388">
    <property type="entry name" value="HisKA"/>
    <property type="match status" value="1"/>
</dbReference>
<dbReference type="SUPFAM" id="SSF55874">
    <property type="entry name" value="ATPase domain of HSP90 chaperone/DNA topoisomerase II/histidine kinase"/>
    <property type="match status" value="1"/>
</dbReference>
<sequence>MDQAENSQREAGGLSIDSFELPLGVVGVDGRLLRANPALAALTGPLPAAGVLLAELLPVADCRDFLAQARSGGKRHQLATLLRGATSRQPVYLRWLPTAPGVPWIFSVCPMAGLDQAFAGRERALLEYQAIMKHAPLGVVFTCSRRIVRYNDEFARLFGFDGDSGVGQLASTLYASAATFDEVGRHAYPTLLSRGSFHDEIRFRRRDGATFWGGAWGFLANPADPEQGTIWIISDISVRKSAESVLRASLFEWEEIFNKATIGIGVTRGRTILRCNAHVAATLGYTADELEGTPTSTIFPTPESYEATRRLANPLLIAGRPYETERELRRRDGSLVWCHVCAKTLDPARPESGTVWIVDDLTEARAAQERLHSTLRDYQGVLNNASLGIVLTAGRAIQRYNPAFSAMFGYAGDSAVGLQGRALYRSDAEYAELGKLVGPALAAGKPVQCEVYLRRRDGSDFWGNLSGYLADPDEPARGTWWIIEDRSAFKQAQQALEGNYAELKEAHRQLEAAQAQLLQSEKMASIGQLAAGVAHEINNPIGFVNSNLGTLGMYVGQLLDVVGAYEEALDGVAMPAPSAQRIAGARTAADIDYLREDVAALLQESQEGLARVRNIVQDLKDFSHVDEGEWQEVDLNAGFRSTLNMVRNELKYKAEVSLELGELPPVQCNPAQINQVLMNLLVNAAHAIERQGRIVLRSGVEGEWVWLEVEDNGCGIAPEVQARIFDPFFTTKPVGKGTGLGLSVSYGIVNRHGGHFDMASTPGQGTRFRFWLPLAPPAPA</sequence>
<evidence type="ECO:0000313" key="7">
    <source>
        <dbReference type="EMBL" id="MDC8759587.1"/>
    </source>
</evidence>
<dbReference type="InterPro" id="IPR000014">
    <property type="entry name" value="PAS"/>
</dbReference>
<organism evidence="7 8">
    <name type="scientific">Janthinobacterium fluminis</name>
    <dbReference type="NCBI Taxonomy" id="2987524"/>
    <lineage>
        <taxon>Bacteria</taxon>
        <taxon>Pseudomonadati</taxon>
        <taxon>Pseudomonadota</taxon>
        <taxon>Betaproteobacteria</taxon>
        <taxon>Burkholderiales</taxon>
        <taxon>Oxalobacteraceae</taxon>
        <taxon>Janthinobacterium</taxon>
    </lineage>
</organism>
<evidence type="ECO:0000256" key="3">
    <source>
        <dbReference type="ARBA" id="ARBA00022553"/>
    </source>
</evidence>
<dbReference type="PROSITE" id="PS50109">
    <property type="entry name" value="HIS_KIN"/>
    <property type="match status" value="1"/>
</dbReference>
<dbReference type="Gene3D" id="1.10.287.130">
    <property type="match status" value="1"/>
</dbReference>
<keyword evidence="8" id="KW-1185">Reference proteome</keyword>
<dbReference type="SUPFAM" id="SSF47384">
    <property type="entry name" value="Homodimeric domain of signal transducing histidine kinase"/>
    <property type="match status" value="1"/>
</dbReference>
<dbReference type="PRINTS" id="PR00344">
    <property type="entry name" value="BCTRLSENSOR"/>
</dbReference>
<dbReference type="EC" id="2.7.13.3" evidence="2"/>
<dbReference type="Gene3D" id="3.30.450.20">
    <property type="entry name" value="PAS domain"/>
    <property type="match status" value="3"/>
</dbReference>
<comment type="catalytic activity">
    <reaction evidence="1">
        <text>ATP + protein L-histidine = ADP + protein N-phospho-L-histidine.</text>
        <dbReference type="EC" id="2.7.13.3"/>
    </reaction>
</comment>
<feature type="coiled-coil region" evidence="4">
    <location>
        <begin position="493"/>
        <end position="523"/>
    </location>
</feature>
<dbReference type="SMART" id="SM00091">
    <property type="entry name" value="PAS"/>
    <property type="match status" value="4"/>
</dbReference>
<dbReference type="InterPro" id="IPR005467">
    <property type="entry name" value="His_kinase_dom"/>
</dbReference>
<dbReference type="PANTHER" id="PTHR43065">
    <property type="entry name" value="SENSOR HISTIDINE KINASE"/>
    <property type="match status" value="1"/>
</dbReference>
<feature type="domain" description="PAC" evidence="6">
    <location>
        <begin position="322"/>
        <end position="373"/>
    </location>
</feature>
<dbReference type="InterPro" id="IPR036890">
    <property type="entry name" value="HATPase_C_sf"/>
</dbReference>
<dbReference type="Pfam" id="PF13426">
    <property type="entry name" value="PAS_9"/>
    <property type="match status" value="3"/>
</dbReference>
<evidence type="ECO:0000259" key="5">
    <source>
        <dbReference type="PROSITE" id="PS50109"/>
    </source>
</evidence>
<dbReference type="EMBL" id="JAQQXR010000007">
    <property type="protein sequence ID" value="MDC8759587.1"/>
    <property type="molecule type" value="Genomic_DNA"/>
</dbReference>
<dbReference type="InterPro" id="IPR003661">
    <property type="entry name" value="HisK_dim/P_dom"/>
</dbReference>